<dbReference type="InterPro" id="IPR029055">
    <property type="entry name" value="Ntn_hydrolases_N"/>
</dbReference>
<dbReference type="InterPro" id="IPR043137">
    <property type="entry name" value="GGT_ssub_C"/>
</dbReference>
<dbReference type="RefSeq" id="WP_023175432.1">
    <property type="nucleotide sequence ID" value="NC_022600.1"/>
</dbReference>
<dbReference type="GO" id="GO:0103068">
    <property type="term" value="F:leukotriene C4 gamma-glutamyl transferase activity"/>
    <property type="evidence" value="ECO:0007669"/>
    <property type="project" value="UniProtKB-EC"/>
</dbReference>
<evidence type="ECO:0000313" key="2">
    <source>
        <dbReference type="Proteomes" id="UP000017396"/>
    </source>
</evidence>
<reference evidence="1 2" key="1">
    <citation type="journal article" date="2013" name="PLoS ONE">
        <title>Cultivation and Complete Genome Sequencing of Gloeobacter kilaueensis sp. nov., from a Lava Cave in Kilauea Caldera, Hawai'i.</title>
        <authorList>
            <person name="Saw J.H."/>
            <person name="Schatz M."/>
            <person name="Brown M.V."/>
            <person name="Kunkel D.D."/>
            <person name="Foster J.S."/>
            <person name="Shick H."/>
            <person name="Christensen S."/>
            <person name="Hou S."/>
            <person name="Wan X."/>
            <person name="Donachie S.P."/>
        </authorList>
    </citation>
    <scope>NUCLEOTIDE SEQUENCE [LARGE SCALE GENOMIC DNA]</scope>
    <source>
        <strain evidence="2">JS</strain>
    </source>
</reference>
<accession>U5QMI2</accession>
<dbReference type="InterPro" id="IPR043138">
    <property type="entry name" value="GGT_lsub"/>
</dbReference>
<dbReference type="InterPro" id="IPR052896">
    <property type="entry name" value="GGT-like_enzyme"/>
</dbReference>
<dbReference type="OrthoDB" id="9781342at2"/>
<dbReference type="EMBL" id="CP003587">
    <property type="protein sequence ID" value="AGY60108.1"/>
    <property type="molecule type" value="Genomic_DNA"/>
</dbReference>
<dbReference type="Gene3D" id="1.10.246.130">
    <property type="match status" value="1"/>
</dbReference>
<dbReference type="SUPFAM" id="SSF56235">
    <property type="entry name" value="N-terminal nucleophile aminohydrolases (Ntn hydrolases)"/>
    <property type="match status" value="1"/>
</dbReference>
<dbReference type="AlphaFoldDB" id="U5QMI2"/>
<dbReference type="PANTHER" id="PTHR43881">
    <property type="entry name" value="GAMMA-GLUTAMYLTRANSPEPTIDASE (AFU_ORTHOLOGUE AFUA_4G13580)"/>
    <property type="match status" value="1"/>
</dbReference>
<dbReference type="Proteomes" id="UP000017396">
    <property type="component" value="Chromosome"/>
</dbReference>
<dbReference type="MEROPS" id="T03.025"/>
<evidence type="ECO:0000313" key="1">
    <source>
        <dbReference type="EMBL" id="AGY60108.1"/>
    </source>
</evidence>
<dbReference type="PRINTS" id="PR01210">
    <property type="entry name" value="GGTRANSPTASE"/>
</dbReference>
<organism evidence="1 2">
    <name type="scientific">Gloeobacter kilaueensis (strain ATCC BAA-2537 / CCAP 1431/1 / ULC 316 / JS1)</name>
    <dbReference type="NCBI Taxonomy" id="1183438"/>
    <lineage>
        <taxon>Bacteria</taxon>
        <taxon>Bacillati</taxon>
        <taxon>Cyanobacteriota</taxon>
        <taxon>Cyanophyceae</taxon>
        <taxon>Gloeobacterales</taxon>
        <taxon>Gloeobacteraceae</taxon>
        <taxon>Gloeobacter</taxon>
    </lineage>
</organism>
<gene>
    <name evidence="1" type="primary">ggt</name>
    <name evidence="1" type="ORF">GKIL_3862</name>
</gene>
<dbReference type="eggNOG" id="COG0405">
    <property type="taxonomic scope" value="Bacteria"/>
</dbReference>
<protein>
    <submittedName>
        <fullName evidence="1">Gamma-glutamyltransferase</fullName>
        <ecNumber evidence="1">2.3.2.2</ecNumber>
    </submittedName>
</protein>
<name>U5QMI2_GLOK1</name>
<keyword evidence="1" id="KW-0012">Acyltransferase</keyword>
<dbReference type="Gene3D" id="3.60.20.40">
    <property type="match status" value="1"/>
</dbReference>
<dbReference type="PATRIC" id="fig|1183438.3.peg.3798"/>
<dbReference type="HOGENOM" id="CLU_014813_3_2_3"/>
<dbReference type="STRING" id="1183438.GKIL_3862"/>
<dbReference type="PANTHER" id="PTHR43881:SF1">
    <property type="entry name" value="GAMMA-GLUTAMYLTRANSPEPTIDASE (AFU_ORTHOLOGUE AFUA_4G13580)"/>
    <property type="match status" value="1"/>
</dbReference>
<keyword evidence="1" id="KW-0808">Transferase</keyword>
<proteinExistence type="predicted"/>
<dbReference type="Pfam" id="PF01019">
    <property type="entry name" value="G_glu_transpept"/>
    <property type="match status" value="1"/>
</dbReference>
<dbReference type="EC" id="2.3.2.2" evidence="1"/>
<sequence>MSDTTTFIRQGGEREGAFFSSRSPVLACNGMAATSHPLASQIALDVLKAGGSAVDAAIAANAALGLMEPTGSGIGGDLFALVWDPRTRRLVGLNASGAAPLALSYDHLRTLVGEDRQIPLCGALPVTVPGAVDGWYMLHERFGRLPMGEVLAPAIRYARAGVPLPQVIATAWSANAQRFEAAAPQIAELDNFRRTYLIAAKPPTEGMVFSNPDLADTLEQVATGGRAVFYTGEIARRIDAYMGRIGGFLRLADLERHTGLWVEPIGTTYRGYAVYELPPNTQGIAALIMLNLLEGFDLPNLGHNSADYLHLQVEAKKLAYADRARYIADPKVTTPVTGLLDKAYAATRRKHIDPERAQDRLAAGYPSAADTVYLTTADRDGLIVSLIQSNYVGMGSGLVPDGLGFMLQDRGAQFSLRPDAANVYAPGKRPFHTIIPAFVLKEGEPFLSFGVMGGDMQPQGHVQILCNLIDFGMDVQQAGDAARYYHTNDNDPDGTTMVDGGRLNLEGGIAPPVRAELARRGHRVQMAAPGLYGGYQAIQWDRLNRVFRGASEMRKDGQVCGY</sequence>
<dbReference type="KEGG" id="glj:GKIL_3862"/>
<keyword evidence="2" id="KW-1185">Reference proteome</keyword>